<dbReference type="EMBL" id="BMHE01000035">
    <property type="protein sequence ID" value="GFZ99239.1"/>
    <property type="molecule type" value="Genomic_DNA"/>
</dbReference>
<dbReference type="InterPro" id="IPR007371">
    <property type="entry name" value="TPK_catalytic"/>
</dbReference>
<dbReference type="NCBIfam" id="NF040608">
    <property type="entry name" value="division_SteA"/>
    <property type="match status" value="1"/>
</dbReference>
<evidence type="ECO:0000256" key="4">
    <source>
        <dbReference type="ARBA" id="ARBA00022840"/>
    </source>
</evidence>
<dbReference type="InterPro" id="IPR036759">
    <property type="entry name" value="TPK_catalytic_sf"/>
</dbReference>
<dbReference type="SUPFAM" id="SSF63999">
    <property type="entry name" value="Thiamin pyrophosphokinase, catalytic domain"/>
    <property type="match status" value="1"/>
</dbReference>
<evidence type="ECO:0000313" key="8">
    <source>
        <dbReference type="Proteomes" id="UP000615455"/>
    </source>
</evidence>
<keyword evidence="4" id="KW-0067">ATP-binding</keyword>
<evidence type="ECO:0000259" key="6">
    <source>
        <dbReference type="Pfam" id="PF04263"/>
    </source>
</evidence>
<dbReference type="Proteomes" id="UP000615455">
    <property type="component" value="Unassembled WGS sequence"/>
</dbReference>
<evidence type="ECO:0000256" key="3">
    <source>
        <dbReference type="ARBA" id="ARBA00022777"/>
    </source>
</evidence>
<proteinExistence type="predicted"/>
<reference evidence="8" key="1">
    <citation type="journal article" date="2019" name="Int. J. Syst. Evol. Microbiol.">
        <title>The Global Catalogue of Microorganisms (GCM) 10K type strain sequencing project: providing services to taxonomists for standard genome sequencing and annotation.</title>
        <authorList>
            <consortium name="The Broad Institute Genomics Platform"/>
            <consortium name="The Broad Institute Genome Sequencing Center for Infectious Disease"/>
            <person name="Wu L."/>
            <person name="Ma J."/>
        </authorList>
    </citation>
    <scope>NUCLEOTIDE SEQUENCE [LARGE SCALE GENOMIC DNA]</scope>
    <source>
        <strain evidence="8">CGMCC 1.15043</strain>
    </source>
</reference>
<gene>
    <name evidence="7" type="ORF">GCM10008018_51820</name>
</gene>
<dbReference type="Pfam" id="PF04263">
    <property type="entry name" value="TPK_catalytic"/>
    <property type="match status" value="1"/>
</dbReference>
<keyword evidence="3" id="KW-0418">Kinase</keyword>
<feature type="transmembrane region" description="Helical" evidence="5">
    <location>
        <begin position="351"/>
        <end position="373"/>
    </location>
</feature>
<evidence type="ECO:0000256" key="2">
    <source>
        <dbReference type="ARBA" id="ARBA00022741"/>
    </source>
</evidence>
<feature type="domain" description="Thiamin pyrophosphokinase catalytic" evidence="6">
    <location>
        <begin position="208"/>
        <end position="243"/>
    </location>
</feature>
<keyword evidence="5" id="KW-0812">Transmembrane</keyword>
<organism evidence="7 8">
    <name type="scientific">Paenibacillus marchantiophytorum</name>
    <dbReference type="NCBI Taxonomy" id="1619310"/>
    <lineage>
        <taxon>Bacteria</taxon>
        <taxon>Bacillati</taxon>
        <taxon>Bacillota</taxon>
        <taxon>Bacilli</taxon>
        <taxon>Bacillales</taxon>
        <taxon>Paenibacillaceae</taxon>
        <taxon>Paenibacillus</taxon>
    </lineage>
</organism>
<keyword evidence="5" id="KW-1133">Transmembrane helix</keyword>
<evidence type="ECO:0000313" key="7">
    <source>
        <dbReference type="EMBL" id="GFZ99239.1"/>
    </source>
</evidence>
<name>A0ABQ1F593_9BACL</name>
<evidence type="ECO:0000256" key="5">
    <source>
        <dbReference type="SAM" id="Phobius"/>
    </source>
</evidence>
<keyword evidence="8" id="KW-1185">Reference proteome</keyword>
<dbReference type="Gene3D" id="3.40.50.10240">
    <property type="entry name" value="Thiamin pyrophosphokinase, catalytic domain"/>
    <property type="match status" value="1"/>
</dbReference>
<protein>
    <submittedName>
        <fullName evidence="7">Thiamin pyrophosphokinase</fullName>
    </submittedName>
</protein>
<keyword evidence="2" id="KW-0547">Nucleotide-binding</keyword>
<keyword evidence="1" id="KW-0808">Transferase</keyword>
<dbReference type="InterPro" id="IPR047795">
    <property type="entry name" value="Put_SteA-like"/>
</dbReference>
<comment type="caution">
    <text evidence="7">The sequence shown here is derived from an EMBL/GenBank/DDBJ whole genome shotgun (WGS) entry which is preliminary data.</text>
</comment>
<evidence type="ECO:0000256" key="1">
    <source>
        <dbReference type="ARBA" id="ARBA00022679"/>
    </source>
</evidence>
<sequence>MSVMNWSSLSLFTTKPMPLCKGKVSVGAVTKILLRDLPLGRVVVLQHRDLDEVVAQELIDRKVKAVINCETTMSGTYPTQGPLMLLQQQIPILEVDISTFEDFLPNSEITIYENELRFSDRHAACTLFTREKWLDLQQQANARTDTLMEQFIENSLTYALREKDAVMEPLPPLTLRTEMVHQHVLVVSRGRGYKKDLSAAKAFIADVKPVLIGVDGGADALLECGYLPDLIVGDMDSVTDRALTCGAELIVHAYPDGRAPGLVRTDALGLFAHALPCFGTSEDFALLLANEQGAEWLVTVGAHTHMIDFLEKGRAGMGSTLLVRMKIGARLVDIKSIGALYKPSFFWKREAVMTIVLSLFFIGLGLFQMHWILRRAAHVVWRLGGGS</sequence>
<accession>A0ABQ1F593</accession>
<keyword evidence="5" id="KW-0472">Membrane</keyword>